<gene>
    <name evidence="2" type="ORF">K8V20_07655</name>
</gene>
<dbReference type="SMART" id="SM00481">
    <property type="entry name" value="POLIIIAc"/>
    <property type="match status" value="1"/>
</dbReference>
<proteinExistence type="predicted"/>
<dbReference type="EMBL" id="DYVE01000199">
    <property type="protein sequence ID" value="HJG28504.1"/>
    <property type="molecule type" value="Genomic_DNA"/>
</dbReference>
<organism evidence="2 3">
    <name type="scientific">Subdoligranulum variabile</name>
    <dbReference type="NCBI Taxonomy" id="214851"/>
    <lineage>
        <taxon>Bacteria</taxon>
        <taxon>Bacillati</taxon>
        <taxon>Bacillota</taxon>
        <taxon>Clostridia</taxon>
        <taxon>Eubacteriales</taxon>
        <taxon>Oscillospiraceae</taxon>
        <taxon>Subdoligranulum</taxon>
    </lineage>
</organism>
<dbReference type="InterPro" id="IPR004013">
    <property type="entry name" value="PHP_dom"/>
</dbReference>
<comment type="caution">
    <text evidence="2">The sequence shown here is derived from an EMBL/GenBank/DDBJ whole genome shotgun (WGS) entry which is preliminary data.</text>
</comment>
<sequence>MPGDLHTHTTFSDGSTPAEKLPFLAQCAGMTHLAISDHDSMLGIRYAYAHPAQEGVHLIPAVELTAYDYERAHRVHLLCYWPDDCAPLAEFCEMMGERRRVAVLQSCRELEEICPQFRTEEALELAKESGTLFKAHVMRVLWQYGLADGMYNEVYRSLFGLKPVRGRILHTPRYEPVDDVLALIKACRGVVVLAHPSVYHSMELARELISAGMLDGLEIDHPRNTPEDKAELLRLAKANDLLITGGTDYHGLNTVTPRPVGAFSTSDEQIVRLAALAKARKASNKKAQ</sequence>
<dbReference type="InterPro" id="IPR003141">
    <property type="entry name" value="Pol/His_phosphatase_N"/>
</dbReference>
<evidence type="ECO:0000313" key="3">
    <source>
        <dbReference type="Proteomes" id="UP000782880"/>
    </source>
</evidence>
<dbReference type="CDD" id="cd07438">
    <property type="entry name" value="PHP_HisPPase_AMP"/>
    <property type="match status" value="1"/>
</dbReference>
<reference evidence="2" key="2">
    <citation type="submission" date="2021-09" db="EMBL/GenBank/DDBJ databases">
        <authorList>
            <person name="Gilroy R."/>
        </authorList>
    </citation>
    <scope>NUCLEOTIDE SEQUENCE</scope>
    <source>
        <strain evidence="2">ChiBcec21-2208</strain>
    </source>
</reference>
<accession>A0A921IKL5</accession>
<evidence type="ECO:0000259" key="1">
    <source>
        <dbReference type="SMART" id="SM00481"/>
    </source>
</evidence>
<dbReference type="PANTHER" id="PTHR42924">
    <property type="entry name" value="EXONUCLEASE"/>
    <property type="match status" value="1"/>
</dbReference>
<dbReference type="GO" id="GO:0035312">
    <property type="term" value="F:5'-3' DNA exonuclease activity"/>
    <property type="evidence" value="ECO:0007669"/>
    <property type="project" value="TreeGrafter"/>
</dbReference>
<dbReference type="InterPro" id="IPR052018">
    <property type="entry name" value="PHP_domain"/>
</dbReference>
<dbReference type="PANTHER" id="PTHR42924:SF3">
    <property type="entry name" value="POLYMERASE_HISTIDINOL PHOSPHATASE N-TERMINAL DOMAIN-CONTAINING PROTEIN"/>
    <property type="match status" value="1"/>
</dbReference>
<dbReference type="Gene3D" id="3.20.20.140">
    <property type="entry name" value="Metal-dependent hydrolases"/>
    <property type="match status" value="1"/>
</dbReference>
<dbReference type="Pfam" id="PF02811">
    <property type="entry name" value="PHP"/>
    <property type="match status" value="1"/>
</dbReference>
<dbReference type="SUPFAM" id="SSF89550">
    <property type="entry name" value="PHP domain-like"/>
    <property type="match status" value="1"/>
</dbReference>
<dbReference type="InterPro" id="IPR016195">
    <property type="entry name" value="Pol/histidinol_Pase-like"/>
</dbReference>
<dbReference type="Proteomes" id="UP000782880">
    <property type="component" value="Unassembled WGS sequence"/>
</dbReference>
<protein>
    <submittedName>
        <fullName evidence="2">PHP domain-containing protein</fullName>
    </submittedName>
</protein>
<feature type="domain" description="Polymerase/histidinol phosphatase N-terminal" evidence="1">
    <location>
        <begin position="3"/>
        <end position="68"/>
    </location>
</feature>
<dbReference type="AlphaFoldDB" id="A0A921IKL5"/>
<dbReference type="GO" id="GO:0004534">
    <property type="term" value="F:5'-3' RNA exonuclease activity"/>
    <property type="evidence" value="ECO:0007669"/>
    <property type="project" value="TreeGrafter"/>
</dbReference>
<dbReference type="Gene3D" id="1.10.150.650">
    <property type="match status" value="1"/>
</dbReference>
<evidence type="ECO:0000313" key="2">
    <source>
        <dbReference type="EMBL" id="HJG28504.1"/>
    </source>
</evidence>
<name>A0A921IKL5_9FIRM</name>
<reference evidence="2" key="1">
    <citation type="journal article" date="2021" name="PeerJ">
        <title>Extensive microbial diversity within the chicken gut microbiome revealed by metagenomics and culture.</title>
        <authorList>
            <person name="Gilroy R."/>
            <person name="Ravi A."/>
            <person name="Getino M."/>
            <person name="Pursley I."/>
            <person name="Horton D.L."/>
            <person name="Alikhan N.F."/>
            <person name="Baker D."/>
            <person name="Gharbi K."/>
            <person name="Hall N."/>
            <person name="Watson M."/>
            <person name="Adriaenssens E.M."/>
            <person name="Foster-Nyarko E."/>
            <person name="Jarju S."/>
            <person name="Secka A."/>
            <person name="Antonio M."/>
            <person name="Oren A."/>
            <person name="Chaudhuri R.R."/>
            <person name="La Ragione R."/>
            <person name="Hildebrand F."/>
            <person name="Pallen M.J."/>
        </authorList>
    </citation>
    <scope>NUCLEOTIDE SEQUENCE</scope>
    <source>
        <strain evidence="2">ChiBcec21-2208</strain>
    </source>
</reference>